<dbReference type="EMBL" id="MSZS01000003">
    <property type="protein sequence ID" value="PKX96145.1"/>
    <property type="molecule type" value="Genomic_DNA"/>
</dbReference>
<dbReference type="RefSeq" id="XP_024684740.1">
    <property type="nucleotide sequence ID" value="XM_024821173.1"/>
</dbReference>
<protein>
    <submittedName>
        <fullName evidence="1">Uncharacterized protein</fullName>
    </submittedName>
</protein>
<proteinExistence type="predicted"/>
<evidence type="ECO:0000313" key="1">
    <source>
        <dbReference type="EMBL" id="PKX96145.1"/>
    </source>
</evidence>
<dbReference type="VEuPathDB" id="FungiDB:P174DRAFT_153823"/>
<dbReference type="GeneID" id="36528499"/>
<dbReference type="Proteomes" id="UP000234474">
    <property type="component" value="Unassembled WGS sequence"/>
</dbReference>
<name>A0A2I1CEU4_ASPN1</name>
<reference evidence="2" key="1">
    <citation type="journal article" date="2018" name="Proc. Natl. Acad. Sci. U.S.A.">
        <title>Linking secondary metabolites to gene clusters through genome sequencing of six diverse Aspergillus species.</title>
        <authorList>
            <person name="Kaerboelling I."/>
            <person name="Vesth T.C."/>
            <person name="Frisvad J.C."/>
            <person name="Nybo J.L."/>
            <person name="Theobald S."/>
            <person name="Kuo A."/>
            <person name="Bowyer P."/>
            <person name="Matsuda Y."/>
            <person name="Mondo S."/>
            <person name="Lyhne E.K."/>
            <person name="Kogle M.E."/>
            <person name="Clum A."/>
            <person name="Lipzen A."/>
            <person name="Salamov A."/>
            <person name="Ngan C.Y."/>
            <person name="Daum C."/>
            <person name="Chiniquy J."/>
            <person name="Barry K."/>
            <person name="LaButti K."/>
            <person name="Haridas S."/>
            <person name="Simmons B.A."/>
            <person name="Magnuson J.K."/>
            <person name="Mortensen U.H."/>
            <person name="Larsen T.O."/>
            <person name="Grigoriev I.V."/>
            <person name="Baker S.E."/>
            <person name="Andersen M.R."/>
        </authorList>
    </citation>
    <scope>NUCLEOTIDE SEQUENCE [LARGE SCALE GENOMIC DNA]</scope>
    <source>
        <strain evidence="2">IBT 16806</strain>
    </source>
</reference>
<comment type="caution">
    <text evidence="1">The sequence shown here is derived from an EMBL/GenBank/DDBJ whole genome shotgun (WGS) entry which is preliminary data.</text>
</comment>
<evidence type="ECO:0000313" key="2">
    <source>
        <dbReference type="Proteomes" id="UP000234474"/>
    </source>
</evidence>
<sequence length="175" mass="19493">MLRSKDFCISLLLSMERRPPPTATTIPPSLSKRGVVLRKVRRRGLIGANTYGLRKPSIMKESEAIALKVVILVKWTRLQRARVSGLVSFSSEIGMVLPALQQIEVIFPRPPTTNNQRFRIRRWDLFGPSLLPGHNGIEFGSPGDSITACRLTIYLVMRWRMANATAAPATSVPDA</sequence>
<gene>
    <name evidence="1" type="ORF">P174DRAFT_153823</name>
</gene>
<organism evidence="1 2">
    <name type="scientific">Aspergillus novofumigatus (strain IBT 16806)</name>
    <dbReference type="NCBI Taxonomy" id="1392255"/>
    <lineage>
        <taxon>Eukaryota</taxon>
        <taxon>Fungi</taxon>
        <taxon>Dikarya</taxon>
        <taxon>Ascomycota</taxon>
        <taxon>Pezizomycotina</taxon>
        <taxon>Eurotiomycetes</taxon>
        <taxon>Eurotiomycetidae</taxon>
        <taxon>Eurotiales</taxon>
        <taxon>Aspergillaceae</taxon>
        <taxon>Aspergillus</taxon>
        <taxon>Aspergillus subgen. Fumigati</taxon>
    </lineage>
</organism>
<dbReference type="AlphaFoldDB" id="A0A2I1CEU4"/>
<accession>A0A2I1CEU4</accession>
<keyword evidence="2" id="KW-1185">Reference proteome</keyword>